<protein>
    <submittedName>
        <fullName evidence="4">Hpt domain-containing protein</fullName>
    </submittedName>
</protein>
<dbReference type="KEGG" id="vas:GT360_08910"/>
<keyword evidence="2" id="KW-0597">Phosphoprotein</keyword>
<keyword evidence="1" id="KW-0902">Two-component regulatory system</keyword>
<feature type="modified residue" description="Phosphohistidine" evidence="2">
    <location>
        <position position="61"/>
    </location>
</feature>
<dbReference type="InterPro" id="IPR036641">
    <property type="entry name" value="HPT_dom_sf"/>
</dbReference>
<evidence type="ECO:0000256" key="1">
    <source>
        <dbReference type="ARBA" id="ARBA00023012"/>
    </source>
</evidence>
<evidence type="ECO:0000259" key="3">
    <source>
        <dbReference type="PROSITE" id="PS50894"/>
    </source>
</evidence>
<dbReference type="AlphaFoldDB" id="A0A7Z2T3J5"/>
<dbReference type="GO" id="GO:0000160">
    <property type="term" value="P:phosphorelay signal transduction system"/>
    <property type="evidence" value="ECO:0007669"/>
    <property type="project" value="UniProtKB-KW"/>
</dbReference>
<dbReference type="RefSeq" id="WP_164648519.1">
    <property type="nucleotide sequence ID" value="NZ_CP047475.1"/>
</dbReference>
<sequence length="119" mass="13046">MSNTEFPILDQNVVDQVVSDTGIEILPLLIDSYLDESKIRLGNIAQAVESKDGETLEFEVHTLGSTSLAIGVEALGRLSRQIEHLCLEGKHDEAFALYPQVSELAERSHSALQTLKQGL</sequence>
<dbReference type="SUPFAM" id="SSF47226">
    <property type="entry name" value="Histidine-containing phosphotransfer domain, HPT domain"/>
    <property type="match status" value="1"/>
</dbReference>
<dbReference type="PROSITE" id="PS50894">
    <property type="entry name" value="HPT"/>
    <property type="match status" value="1"/>
</dbReference>
<gene>
    <name evidence="4" type="ORF">GT360_08910</name>
</gene>
<evidence type="ECO:0000313" key="4">
    <source>
        <dbReference type="EMBL" id="QIA63626.1"/>
    </source>
</evidence>
<keyword evidence="5" id="KW-1185">Reference proteome</keyword>
<dbReference type="EMBL" id="CP047475">
    <property type="protein sequence ID" value="QIA63626.1"/>
    <property type="molecule type" value="Genomic_DNA"/>
</dbReference>
<organism evidence="4 5">
    <name type="scientific">Vibrio astriarenae</name>
    <dbReference type="NCBI Taxonomy" id="1481923"/>
    <lineage>
        <taxon>Bacteria</taxon>
        <taxon>Pseudomonadati</taxon>
        <taxon>Pseudomonadota</taxon>
        <taxon>Gammaproteobacteria</taxon>
        <taxon>Vibrionales</taxon>
        <taxon>Vibrionaceae</taxon>
        <taxon>Vibrio</taxon>
    </lineage>
</organism>
<accession>A0A7Z2T3J5</accession>
<dbReference type="Gene3D" id="1.20.120.160">
    <property type="entry name" value="HPT domain"/>
    <property type="match status" value="1"/>
</dbReference>
<dbReference type="Pfam" id="PF01627">
    <property type="entry name" value="Hpt"/>
    <property type="match status" value="1"/>
</dbReference>
<proteinExistence type="predicted"/>
<dbReference type="InterPro" id="IPR008207">
    <property type="entry name" value="Sig_transdc_His_kin_Hpt_dom"/>
</dbReference>
<dbReference type="GO" id="GO:0004672">
    <property type="term" value="F:protein kinase activity"/>
    <property type="evidence" value="ECO:0007669"/>
    <property type="project" value="UniProtKB-ARBA"/>
</dbReference>
<feature type="domain" description="HPt" evidence="3">
    <location>
        <begin position="22"/>
        <end position="119"/>
    </location>
</feature>
<dbReference type="Proteomes" id="UP000464262">
    <property type="component" value="Chromosome 1"/>
</dbReference>
<evidence type="ECO:0000256" key="2">
    <source>
        <dbReference type="PROSITE-ProRule" id="PRU00110"/>
    </source>
</evidence>
<evidence type="ECO:0000313" key="5">
    <source>
        <dbReference type="Proteomes" id="UP000464262"/>
    </source>
</evidence>
<name>A0A7Z2T3J5_9VIBR</name>
<reference evidence="4 5" key="1">
    <citation type="submission" date="2020-01" db="EMBL/GenBank/DDBJ databases">
        <title>Whole genome and functional gene identification of agarase of Vibrio HN897.</title>
        <authorList>
            <person name="Liu Y."/>
            <person name="Zhao Z."/>
        </authorList>
    </citation>
    <scope>NUCLEOTIDE SEQUENCE [LARGE SCALE GENOMIC DNA]</scope>
    <source>
        <strain evidence="4 5">HN897</strain>
    </source>
</reference>